<evidence type="ECO:0000313" key="1">
    <source>
        <dbReference type="EMBL" id="RHL84326.1"/>
    </source>
</evidence>
<gene>
    <name evidence="1" type="ORF">DWZ98_15555</name>
</gene>
<accession>A0A415MTA2</accession>
<dbReference type="RefSeq" id="WP_118427619.1">
    <property type="nucleotide sequence ID" value="NZ_QRPD01000019.1"/>
</dbReference>
<comment type="caution">
    <text evidence="1">The sequence shown here is derived from an EMBL/GenBank/DDBJ whole genome shotgun (WGS) entry which is preliminary data.</text>
</comment>
<reference evidence="1 2" key="1">
    <citation type="submission" date="2018-08" db="EMBL/GenBank/DDBJ databases">
        <title>A genome reference for cultivated species of the human gut microbiota.</title>
        <authorList>
            <person name="Zou Y."/>
            <person name="Xue W."/>
            <person name="Luo G."/>
        </authorList>
    </citation>
    <scope>NUCLEOTIDE SEQUENCE [LARGE SCALE GENOMIC DNA]</scope>
    <source>
        <strain evidence="1 2">AF36-1BH</strain>
    </source>
</reference>
<organism evidence="1 2">
    <name type="scientific">Dorea formicigenerans</name>
    <dbReference type="NCBI Taxonomy" id="39486"/>
    <lineage>
        <taxon>Bacteria</taxon>
        <taxon>Bacillati</taxon>
        <taxon>Bacillota</taxon>
        <taxon>Clostridia</taxon>
        <taxon>Lachnospirales</taxon>
        <taxon>Lachnospiraceae</taxon>
        <taxon>Dorea</taxon>
    </lineage>
</organism>
<protein>
    <submittedName>
        <fullName evidence="1">Uncharacterized protein</fullName>
    </submittedName>
</protein>
<dbReference type="AlphaFoldDB" id="A0A415MTA2"/>
<name>A0A415MTA2_9FIRM</name>
<evidence type="ECO:0000313" key="2">
    <source>
        <dbReference type="Proteomes" id="UP000283325"/>
    </source>
</evidence>
<proteinExistence type="predicted"/>
<dbReference type="Proteomes" id="UP000283325">
    <property type="component" value="Unassembled WGS sequence"/>
</dbReference>
<sequence>MKVKKCDRCGAIYEKNEKCKTKETRNGIVSTIATISERGILDEEYDLCDECIEKLYDWMKDN</sequence>
<dbReference type="EMBL" id="QRPD01000019">
    <property type="protein sequence ID" value="RHL84326.1"/>
    <property type="molecule type" value="Genomic_DNA"/>
</dbReference>